<gene>
    <name evidence="2" type="ORF">A3D67_00385</name>
</gene>
<evidence type="ECO:0000256" key="1">
    <source>
        <dbReference type="SAM" id="Phobius"/>
    </source>
</evidence>
<reference evidence="2 3" key="1">
    <citation type="journal article" date="2016" name="Nat. Commun.">
        <title>Thousands of microbial genomes shed light on interconnected biogeochemical processes in an aquifer system.</title>
        <authorList>
            <person name="Anantharaman K."/>
            <person name="Brown C.T."/>
            <person name="Hug L.A."/>
            <person name="Sharon I."/>
            <person name="Castelle C.J."/>
            <person name="Probst A.J."/>
            <person name="Thomas B.C."/>
            <person name="Singh A."/>
            <person name="Wilkins M.J."/>
            <person name="Karaoz U."/>
            <person name="Brodie E.L."/>
            <person name="Williams K.H."/>
            <person name="Hubbard S.S."/>
            <person name="Banfield J.F."/>
        </authorList>
    </citation>
    <scope>NUCLEOTIDE SEQUENCE [LARGE SCALE GENOMIC DNA]</scope>
</reference>
<organism evidence="2 3">
    <name type="scientific">Candidatus Lloydbacteria bacterium RIFCSPHIGHO2_02_FULL_51_22</name>
    <dbReference type="NCBI Taxonomy" id="1798663"/>
    <lineage>
        <taxon>Bacteria</taxon>
        <taxon>Candidatus Lloydiibacteriota</taxon>
    </lineage>
</organism>
<name>A0A1G2DC49_9BACT</name>
<proteinExistence type="predicted"/>
<dbReference type="AlphaFoldDB" id="A0A1G2DC49"/>
<sequence length="167" mass="18557">MQSHYRAFFVQFLRGIDILVKIGNTFIQKSSAGFRSVLQRKGTMSGFIVRGLLTVLGTVVIIVLAYGVARVSQLVLDTSLVPEGTIFQVVIVVALASVMIVLVGSVLKLLTVSNKWYDKRIFMRYQQARQKWAQAPRQDSLPVRPWCTDADGRSVSPAGRDVDESLL</sequence>
<keyword evidence="1" id="KW-1133">Transmembrane helix</keyword>
<evidence type="ECO:0000313" key="2">
    <source>
        <dbReference type="EMBL" id="OGZ11205.1"/>
    </source>
</evidence>
<feature type="transmembrane region" description="Helical" evidence="1">
    <location>
        <begin position="86"/>
        <end position="110"/>
    </location>
</feature>
<keyword evidence="1" id="KW-0812">Transmembrane</keyword>
<comment type="caution">
    <text evidence="2">The sequence shown here is derived from an EMBL/GenBank/DDBJ whole genome shotgun (WGS) entry which is preliminary data.</text>
</comment>
<evidence type="ECO:0000313" key="3">
    <source>
        <dbReference type="Proteomes" id="UP000178099"/>
    </source>
</evidence>
<feature type="transmembrane region" description="Helical" evidence="1">
    <location>
        <begin position="47"/>
        <end position="66"/>
    </location>
</feature>
<protein>
    <submittedName>
        <fullName evidence="2">Uncharacterized protein</fullName>
    </submittedName>
</protein>
<accession>A0A1G2DC49</accession>
<dbReference type="Proteomes" id="UP000178099">
    <property type="component" value="Unassembled WGS sequence"/>
</dbReference>
<keyword evidence="1" id="KW-0472">Membrane</keyword>
<dbReference type="EMBL" id="MHLN01000023">
    <property type="protein sequence ID" value="OGZ11205.1"/>
    <property type="molecule type" value="Genomic_DNA"/>
</dbReference>